<name>A0A1U9UQ05_CUPNE</name>
<dbReference type="SUPFAM" id="SSF53474">
    <property type="entry name" value="alpha/beta-Hydrolases"/>
    <property type="match status" value="1"/>
</dbReference>
<organism evidence="3 4">
    <name type="scientific">Cupriavidus necator</name>
    <name type="common">Alcaligenes eutrophus</name>
    <name type="synonym">Ralstonia eutropha</name>
    <dbReference type="NCBI Taxonomy" id="106590"/>
    <lineage>
        <taxon>Bacteria</taxon>
        <taxon>Pseudomonadati</taxon>
        <taxon>Pseudomonadota</taxon>
        <taxon>Betaproteobacteria</taxon>
        <taxon>Burkholderiales</taxon>
        <taxon>Burkholderiaceae</taxon>
        <taxon>Cupriavidus</taxon>
    </lineage>
</organism>
<feature type="domain" description="AB hydrolase-1" evidence="2">
    <location>
        <begin position="37"/>
        <end position="277"/>
    </location>
</feature>
<dbReference type="GO" id="GO:0016020">
    <property type="term" value="C:membrane"/>
    <property type="evidence" value="ECO:0007669"/>
    <property type="project" value="TreeGrafter"/>
</dbReference>
<dbReference type="RefSeq" id="WP_078196740.1">
    <property type="nucleotide sequence ID" value="NZ_CP017757.2"/>
</dbReference>
<dbReference type="InterPro" id="IPR000073">
    <property type="entry name" value="AB_hydrolase_1"/>
</dbReference>
<sequence>MDTPDSAPASPAAPQFACHPARGALPGWREAGQGRPLLLLHGWSVNGEAFDGQRALALAGFRVIAPDHAGHGLSRERDSNTIAALARDVAGLVAHLGLADVVVAGWSMGAMVAWSLLRDHPALPLSAVGSIDMTPRLVTDPGWPHGLHGHYDVAQAAQMAARIRADWPRLAPSVALGLWAVGQRPDGAAMQRIAHMADQCDAATLAALWEDMARQDFRDTLRTARLPLFYLYGEASRLYAPSVGIATRALHPAAGLSVVAGAGHSPHMEQAQAFNAALLALVRQAASGQQAIGPEPERGQQQ</sequence>
<dbReference type="KEGG" id="cuh:BJN34_11530"/>
<dbReference type="PRINTS" id="PR00412">
    <property type="entry name" value="EPOXHYDRLASE"/>
</dbReference>
<dbReference type="InterPro" id="IPR029058">
    <property type="entry name" value="AB_hydrolase_fold"/>
</dbReference>
<dbReference type="InterPro" id="IPR000639">
    <property type="entry name" value="Epox_hydrolase-like"/>
</dbReference>
<reference evidence="4" key="1">
    <citation type="submission" date="2017-02" db="EMBL/GenBank/DDBJ databases">
        <title>Complete genome sequence of Cupriavidus necator strain NH9, a 3-chlorobenzoate degrader.</title>
        <authorList>
            <person name="Moriuchi R."/>
            <person name="Dohra H."/>
            <person name="Ogawa N."/>
        </authorList>
    </citation>
    <scope>NUCLEOTIDE SEQUENCE [LARGE SCALE GENOMIC DNA]</scope>
    <source>
        <strain evidence="4">NH9</strain>
    </source>
</reference>
<keyword evidence="1 3" id="KW-0378">Hydrolase</keyword>
<evidence type="ECO:0000256" key="1">
    <source>
        <dbReference type="ARBA" id="ARBA00022801"/>
    </source>
</evidence>
<dbReference type="InterPro" id="IPR050266">
    <property type="entry name" value="AB_hydrolase_sf"/>
</dbReference>
<dbReference type="OrthoDB" id="9780765at2"/>
<dbReference type="EMBL" id="CP017757">
    <property type="protein sequence ID" value="AQV94517.1"/>
    <property type="molecule type" value="Genomic_DNA"/>
</dbReference>
<dbReference type="PANTHER" id="PTHR43798">
    <property type="entry name" value="MONOACYLGLYCEROL LIPASE"/>
    <property type="match status" value="1"/>
</dbReference>
<accession>A0A1U9UQ05</accession>
<evidence type="ECO:0000313" key="4">
    <source>
        <dbReference type="Proteomes" id="UP000189627"/>
    </source>
</evidence>
<proteinExistence type="predicted"/>
<dbReference type="AlphaFoldDB" id="A0A1U9UQ05"/>
<gene>
    <name evidence="3" type="ORF">BJN34_11530</name>
</gene>
<evidence type="ECO:0000313" key="3">
    <source>
        <dbReference type="EMBL" id="AQV94517.1"/>
    </source>
</evidence>
<protein>
    <submittedName>
        <fullName evidence="3">Alpha/beta hydrolase</fullName>
    </submittedName>
</protein>
<evidence type="ECO:0000259" key="2">
    <source>
        <dbReference type="Pfam" id="PF12697"/>
    </source>
</evidence>
<dbReference type="Gene3D" id="3.40.50.1820">
    <property type="entry name" value="alpha/beta hydrolase"/>
    <property type="match status" value="1"/>
</dbReference>
<dbReference type="GO" id="GO:0016787">
    <property type="term" value="F:hydrolase activity"/>
    <property type="evidence" value="ECO:0007669"/>
    <property type="project" value="UniProtKB-KW"/>
</dbReference>
<dbReference type="PANTHER" id="PTHR43798:SF31">
    <property type="entry name" value="AB HYDROLASE SUPERFAMILY PROTEIN YCLE"/>
    <property type="match status" value="1"/>
</dbReference>
<dbReference type="Pfam" id="PF12697">
    <property type="entry name" value="Abhydrolase_6"/>
    <property type="match status" value="1"/>
</dbReference>
<dbReference type="Proteomes" id="UP000189627">
    <property type="component" value="Chromosome 1"/>
</dbReference>